<evidence type="ECO:0000259" key="1">
    <source>
        <dbReference type="Pfam" id="PF06094"/>
    </source>
</evidence>
<dbReference type="InterPro" id="IPR013024">
    <property type="entry name" value="GGCT-like"/>
</dbReference>
<name>R7QIY7_CHOCR</name>
<dbReference type="KEGG" id="ccp:CHC_T00000520001"/>
<dbReference type="OMA" id="HEYERAT"/>
<dbReference type="Pfam" id="PF06094">
    <property type="entry name" value="GGACT"/>
    <property type="match status" value="1"/>
</dbReference>
<dbReference type="CDD" id="cd06661">
    <property type="entry name" value="GGCT_like"/>
    <property type="match status" value="1"/>
</dbReference>
<dbReference type="OrthoDB" id="10595782at2759"/>
<feature type="domain" description="Gamma-glutamylcyclotransferase AIG2-like" evidence="1">
    <location>
        <begin position="46"/>
        <end position="146"/>
    </location>
</feature>
<keyword evidence="3" id="KW-1185">Reference proteome</keyword>
<sequence length="156" mass="17186">MSVERAQHVHPQRSPVPSLSCAALAMSPPAGSGAAAGTAPAPPPFLFVYGTLRRSYMLLPHQLRHMRPPHLLDTRGEWVGTGVLRGHQLWDVGAYPGMVKGEAGDPVVGDVFRVQDGCWEALDRYEGIAPEYTTPQEYTREVRVALWQAESLWSVR</sequence>
<dbReference type="InterPro" id="IPR009288">
    <property type="entry name" value="AIG2-like_dom"/>
</dbReference>
<evidence type="ECO:0000313" key="2">
    <source>
        <dbReference type="EMBL" id="CDF38024.1"/>
    </source>
</evidence>
<dbReference type="Proteomes" id="UP000012073">
    <property type="component" value="Unassembled WGS sequence"/>
</dbReference>
<gene>
    <name evidence="2" type="ORF">CHC_T00000520001</name>
</gene>
<evidence type="ECO:0000313" key="3">
    <source>
        <dbReference type="Proteomes" id="UP000012073"/>
    </source>
</evidence>
<dbReference type="AlphaFoldDB" id="R7QIY7"/>
<dbReference type="RefSeq" id="XP_005717893.1">
    <property type="nucleotide sequence ID" value="XM_005717836.1"/>
</dbReference>
<reference evidence="3" key="1">
    <citation type="journal article" date="2013" name="Proc. Natl. Acad. Sci. U.S.A.">
        <title>Genome structure and metabolic features in the red seaweed Chondrus crispus shed light on evolution of the Archaeplastida.</title>
        <authorList>
            <person name="Collen J."/>
            <person name="Porcel B."/>
            <person name="Carre W."/>
            <person name="Ball S.G."/>
            <person name="Chaparro C."/>
            <person name="Tonon T."/>
            <person name="Barbeyron T."/>
            <person name="Michel G."/>
            <person name="Noel B."/>
            <person name="Valentin K."/>
            <person name="Elias M."/>
            <person name="Artiguenave F."/>
            <person name="Arun A."/>
            <person name="Aury J.M."/>
            <person name="Barbosa-Neto J.F."/>
            <person name="Bothwell J.H."/>
            <person name="Bouget F.Y."/>
            <person name="Brillet L."/>
            <person name="Cabello-Hurtado F."/>
            <person name="Capella-Gutierrez S."/>
            <person name="Charrier B."/>
            <person name="Cladiere L."/>
            <person name="Cock J.M."/>
            <person name="Coelho S.M."/>
            <person name="Colleoni C."/>
            <person name="Czjzek M."/>
            <person name="Da Silva C."/>
            <person name="Delage L."/>
            <person name="Denoeud F."/>
            <person name="Deschamps P."/>
            <person name="Dittami S.M."/>
            <person name="Gabaldon T."/>
            <person name="Gachon C.M."/>
            <person name="Groisillier A."/>
            <person name="Herve C."/>
            <person name="Jabbari K."/>
            <person name="Katinka M."/>
            <person name="Kloareg B."/>
            <person name="Kowalczyk N."/>
            <person name="Labadie K."/>
            <person name="Leblanc C."/>
            <person name="Lopez P.J."/>
            <person name="McLachlan D.H."/>
            <person name="Meslet-Cladiere L."/>
            <person name="Moustafa A."/>
            <person name="Nehr Z."/>
            <person name="Nyvall Collen P."/>
            <person name="Panaud O."/>
            <person name="Partensky F."/>
            <person name="Poulain J."/>
            <person name="Rensing S.A."/>
            <person name="Rousvoal S."/>
            <person name="Samson G."/>
            <person name="Symeonidi A."/>
            <person name="Weissenbach J."/>
            <person name="Zambounis A."/>
            <person name="Wincker P."/>
            <person name="Boyen C."/>
        </authorList>
    </citation>
    <scope>NUCLEOTIDE SEQUENCE [LARGE SCALE GENOMIC DNA]</scope>
    <source>
        <strain evidence="3">cv. Stackhouse</strain>
    </source>
</reference>
<dbReference type="EMBL" id="HG001893">
    <property type="protein sequence ID" value="CDF38024.1"/>
    <property type="molecule type" value="Genomic_DNA"/>
</dbReference>
<accession>R7QIY7</accession>
<dbReference type="InterPro" id="IPR036568">
    <property type="entry name" value="GGCT-like_sf"/>
</dbReference>
<dbReference type="GeneID" id="17325609"/>
<proteinExistence type="predicted"/>
<organism evidence="2 3">
    <name type="scientific">Chondrus crispus</name>
    <name type="common">Carrageen Irish moss</name>
    <name type="synonym">Polymorpha crispa</name>
    <dbReference type="NCBI Taxonomy" id="2769"/>
    <lineage>
        <taxon>Eukaryota</taxon>
        <taxon>Rhodophyta</taxon>
        <taxon>Florideophyceae</taxon>
        <taxon>Rhodymeniophycidae</taxon>
        <taxon>Gigartinales</taxon>
        <taxon>Gigartinaceae</taxon>
        <taxon>Chondrus</taxon>
    </lineage>
</organism>
<protein>
    <recommendedName>
        <fullName evidence="1">Gamma-glutamylcyclotransferase AIG2-like domain-containing protein</fullName>
    </recommendedName>
</protein>
<dbReference type="SUPFAM" id="SSF110857">
    <property type="entry name" value="Gamma-glutamyl cyclotransferase-like"/>
    <property type="match status" value="1"/>
</dbReference>
<dbReference type="Gene3D" id="3.10.490.10">
    <property type="entry name" value="Gamma-glutamyl cyclotransferase-like"/>
    <property type="match status" value="1"/>
</dbReference>
<dbReference type="Gramene" id="CDF38024">
    <property type="protein sequence ID" value="CDF38024"/>
    <property type="gene ID" value="CHC_T00000520001"/>
</dbReference>